<dbReference type="Proteomes" id="UP001165190">
    <property type="component" value="Unassembled WGS sequence"/>
</dbReference>
<proteinExistence type="predicted"/>
<evidence type="ECO:0000259" key="1">
    <source>
        <dbReference type="Pfam" id="PF14244"/>
    </source>
</evidence>
<comment type="caution">
    <text evidence="2">The sequence shown here is derived from an EMBL/GenBank/DDBJ whole genome shotgun (WGS) entry which is preliminary data.</text>
</comment>
<sequence length="82" mass="9109">MGEVNLSDAFNNGANPYYLHQSDNPGMILLTQPLGSDNYHSWRHAMMMALSTKNKLGFVDGSIPAPARILADRFNAWTRAND</sequence>
<evidence type="ECO:0000313" key="3">
    <source>
        <dbReference type="Proteomes" id="UP001165190"/>
    </source>
</evidence>
<protein>
    <recommendedName>
        <fullName evidence="1">Retrotransposon Copia-like N-terminal domain-containing protein</fullName>
    </recommendedName>
</protein>
<evidence type="ECO:0000313" key="2">
    <source>
        <dbReference type="EMBL" id="GMJ07230.1"/>
    </source>
</evidence>
<dbReference type="EMBL" id="BSYR01000048">
    <property type="protein sequence ID" value="GMJ07230.1"/>
    <property type="molecule type" value="Genomic_DNA"/>
</dbReference>
<dbReference type="Pfam" id="PF14244">
    <property type="entry name" value="Retrotran_gag_3"/>
    <property type="match status" value="1"/>
</dbReference>
<dbReference type="InterPro" id="IPR029472">
    <property type="entry name" value="Copia-like_N"/>
</dbReference>
<feature type="domain" description="Retrotransposon Copia-like N-terminal" evidence="1">
    <location>
        <begin position="20"/>
        <end position="67"/>
    </location>
</feature>
<reference evidence="2" key="1">
    <citation type="submission" date="2023-05" db="EMBL/GenBank/DDBJ databases">
        <title>Genome and transcriptome analyses reveal genes involved in the formation of fine ridges on petal epidermal cells in Hibiscus trionum.</title>
        <authorList>
            <person name="Koshimizu S."/>
            <person name="Masuda S."/>
            <person name="Ishii T."/>
            <person name="Shirasu K."/>
            <person name="Hoshino A."/>
            <person name="Arita M."/>
        </authorList>
    </citation>
    <scope>NUCLEOTIDE SEQUENCE</scope>
    <source>
        <strain evidence="2">Hamamatsu line</strain>
    </source>
</reference>
<keyword evidence="3" id="KW-1185">Reference proteome</keyword>
<name>A0A9W7J4F4_HIBTR</name>
<organism evidence="2 3">
    <name type="scientific">Hibiscus trionum</name>
    <name type="common">Flower of an hour</name>
    <dbReference type="NCBI Taxonomy" id="183268"/>
    <lineage>
        <taxon>Eukaryota</taxon>
        <taxon>Viridiplantae</taxon>
        <taxon>Streptophyta</taxon>
        <taxon>Embryophyta</taxon>
        <taxon>Tracheophyta</taxon>
        <taxon>Spermatophyta</taxon>
        <taxon>Magnoliopsida</taxon>
        <taxon>eudicotyledons</taxon>
        <taxon>Gunneridae</taxon>
        <taxon>Pentapetalae</taxon>
        <taxon>rosids</taxon>
        <taxon>malvids</taxon>
        <taxon>Malvales</taxon>
        <taxon>Malvaceae</taxon>
        <taxon>Malvoideae</taxon>
        <taxon>Hibiscus</taxon>
    </lineage>
</organism>
<accession>A0A9W7J4F4</accession>
<dbReference type="PANTHER" id="PTHR37610">
    <property type="entry name" value="CCHC-TYPE DOMAIN-CONTAINING PROTEIN"/>
    <property type="match status" value="1"/>
</dbReference>
<dbReference type="OrthoDB" id="1737256at2759"/>
<dbReference type="PANTHER" id="PTHR37610:SF97">
    <property type="entry name" value="RETROTRANSPOSON GAG DOMAIN-CONTAINING PROTEIN"/>
    <property type="match status" value="1"/>
</dbReference>
<dbReference type="AlphaFoldDB" id="A0A9W7J4F4"/>
<gene>
    <name evidence="2" type="ORF">HRI_004392200</name>
</gene>